<dbReference type="Pfam" id="PF13149">
    <property type="entry name" value="Mfa_like_1"/>
    <property type="match status" value="1"/>
</dbReference>
<dbReference type="AlphaFoldDB" id="A0A414LBK0"/>
<accession>A0A414LBK0</accession>
<name>A0A414LBK0_9BACE</name>
<evidence type="ECO:0000313" key="3">
    <source>
        <dbReference type="EMBL" id="RHE92040.1"/>
    </source>
</evidence>
<feature type="signal peptide" evidence="2">
    <location>
        <begin position="1"/>
        <end position="18"/>
    </location>
</feature>
<protein>
    <recommendedName>
        <fullName evidence="5">Fimbrillin family protein</fullName>
    </recommendedName>
</protein>
<evidence type="ECO:0000313" key="4">
    <source>
        <dbReference type="Proteomes" id="UP000285650"/>
    </source>
</evidence>
<feature type="chain" id="PRO_5019406869" description="Fimbrillin family protein" evidence="2">
    <location>
        <begin position="19"/>
        <end position="326"/>
    </location>
</feature>
<keyword evidence="2" id="KW-0732">Signal</keyword>
<dbReference type="PROSITE" id="PS51257">
    <property type="entry name" value="PROKAR_LIPOPROTEIN"/>
    <property type="match status" value="1"/>
</dbReference>
<evidence type="ECO:0000256" key="1">
    <source>
        <dbReference type="SAM" id="MobiDB-lite"/>
    </source>
</evidence>
<feature type="region of interest" description="Disordered" evidence="1">
    <location>
        <begin position="304"/>
        <end position="326"/>
    </location>
</feature>
<evidence type="ECO:0008006" key="5">
    <source>
        <dbReference type="Google" id="ProtNLM"/>
    </source>
</evidence>
<dbReference type="EMBL" id="QSKV01000006">
    <property type="protein sequence ID" value="RHE92040.1"/>
    <property type="molecule type" value="Genomic_DNA"/>
</dbReference>
<dbReference type="InterPro" id="IPR042278">
    <property type="entry name" value="Mfa-like_1_N"/>
</dbReference>
<gene>
    <name evidence="3" type="ORF">DW712_10750</name>
</gene>
<dbReference type="RefSeq" id="WP_118222026.1">
    <property type="nucleotide sequence ID" value="NZ_JADNIJ010000004.1"/>
</dbReference>
<sequence length="326" mass="34839">MKATLLHLTSALALLALAGGCSNDLHENETNDVPGLLTFSATVAPMAAVDASGAMTSTPASAATRATVEGNFPDGACIGIFVLKEGATAEKVYVYNSSTRQFTPATPADAIYWQGTSDERKSIRAWYPYPYIQLDTPTTQPADQRSDEAFANADFLTCKANIVRDNPATLTFQHNSSALITVNLSAGTGMSEAALSRATVTFPRFNTNQVKIDNDLFMTIAPGSAGVTPHKRTPAVSGDMPAFDAIVRKYNFGVNDTSELIRVTIDGTDYSYYKPAGSSFSVSEGHHYTYNVRVNHDGLILVPPTGGTWKPESEPENIPSTPSNNP</sequence>
<dbReference type="Gene3D" id="2.60.40.2630">
    <property type="match status" value="1"/>
</dbReference>
<dbReference type="Gene3D" id="2.60.40.2620">
    <property type="entry name" value="Fimbrillin-like"/>
    <property type="match status" value="1"/>
</dbReference>
<organism evidence="3 4">
    <name type="scientific">Bacteroides intestinalis</name>
    <dbReference type="NCBI Taxonomy" id="329854"/>
    <lineage>
        <taxon>Bacteria</taxon>
        <taxon>Pseudomonadati</taxon>
        <taxon>Bacteroidota</taxon>
        <taxon>Bacteroidia</taxon>
        <taxon>Bacteroidales</taxon>
        <taxon>Bacteroidaceae</taxon>
        <taxon>Bacteroides</taxon>
    </lineage>
</organism>
<dbReference type="CDD" id="cd13120">
    <property type="entry name" value="BF2867_like_N"/>
    <property type="match status" value="1"/>
</dbReference>
<proteinExistence type="predicted"/>
<dbReference type="InterPro" id="IPR025049">
    <property type="entry name" value="Mfa-like_1"/>
</dbReference>
<dbReference type="Proteomes" id="UP000285650">
    <property type="component" value="Unassembled WGS sequence"/>
</dbReference>
<reference evidence="3 4" key="1">
    <citation type="submission" date="2018-08" db="EMBL/GenBank/DDBJ databases">
        <title>A genome reference for cultivated species of the human gut microbiota.</title>
        <authorList>
            <person name="Zou Y."/>
            <person name="Xue W."/>
            <person name="Luo G."/>
        </authorList>
    </citation>
    <scope>NUCLEOTIDE SEQUENCE [LARGE SCALE GENOMIC DNA]</scope>
    <source>
        <strain evidence="3 4">AM27-17</strain>
    </source>
</reference>
<comment type="caution">
    <text evidence="3">The sequence shown here is derived from an EMBL/GenBank/DDBJ whole genome shotgun (WGS) entry which is preliminary data.</text>
</comment>
<evidence type="ECO:0000256" key="2">
    <source>
        <dbReference type="SAM" id="SignalP"/>
    </source>
</evidence>